<accession>A0A3E2U3H9</accession>
<evidence type="ECO:0008006" key="5">
    <source>
        <dbReference type="Google" id="ProtNLM"/>
    </source>
</evidence>
<dbReference type="RefSeq" id="WP_158403485.1">
    <property type="nucleotide sequence ID" value="NZ_QVER01000012.1"/>
</dbReference>
<name>A0A3E2U3H9_9FIRM</name>
<reference evidence="3 4" key="1">
    <citation type="submission" date="2018-08" db="EMBL/GenBank/DDBJ databases">
        <title>A genome reference for cultivated species of the human gut microbiota.</title>
        <authorList>
            <person name="Zou Y."/>
            <person name="Xue W."/>
            <person name="Luo G."/>
        </authorList>
    </citation>
    <scope>NUCLEOTIDE SEQUENCE [LARGE SCALE GENOMIC DNA]</scope>
    <source>
        <strain evidence="3 4">AF32-8AC</strain>
    </source>
</reference>
<evidence type="ECO:0000313" key="4">
    <source>
        <dbReference type="Proteomes" id="UP000260991"/>
    </source>
</evidence>
<evidence type="ECO:0000256" key="1">
    <source>
        <dbReference type="SAM" id="MobiDB-lite"/>
    </source>
</evidence>
<evidence type="ECO:0000313" key="3">
    <source>
        <dbReference type="EMBL" id="RGB90715.1"/>
    </source>
</evidence>
<feature type="signal peptide" evidence="2">
    <location>
        <begin position="1"/>
        <end position="26"/>
    </location>
</feature>
<protein>
    <recommendedName>
        <fullName evidence="5">Ada DNA repair metal-binding domain-containing protein</fullName>
    </recommendedName>
</protein>
<dbReference type="AlphaFoldDB" id="A0A3E2U3H9"/>
<dbReference type="Proteomes" id="UP000260991">
    <property type="component" value="Unassembled WGS sequence"/>
</dbReference>
<feature type="chain" id="PRO_5017562171" description="Ada DNA repair metal-binding domain-containing protein" evidence="2">
    <location>
        <begin position="27"/>
        <end position="97"/>
    </location>
</feature>
<feature type="region of interest" description="Disordered" evidence="1">
    <location>
        <begin position="56"/>
        <end position="78"/>
    </location>
</feature>
<dbReference type="EMBL" id="QVER01000012">
    <property type="protein sequence ID" value="RGB90715.1"/>
    <property type="molecule type" value="Genomic_DNA"/>
</dbReference>
<keyword evidence="2" id="KW-0732">Signal</keyword>
<organism evidence="3 4">
    <name type="scientific">Faecalibacterium prausnitzii</name>
    <dbReference type="NCBI Taxonomy" id="853"/>
    <lineage>
        <taxon>Bacteria</taxon>
        <taxon>Bacillati</taxon>
        <taxon>Bacillota</taxon>
        <taxon>Clostridia</taxon>
        <taxon>Eubacteriales</taxon>
        <taxon>Oscillospiraceae</taxon>
        <taxon>Faecalibacterium</taxon>
    </lineage>
</organism>
<sequence length="97" mass="10193">MKKKFRIIAAALALCLSVLCSPAALAGGYGTAAATQPAAAVQTISTSQKTEQQVWIPTHGGKKYHSKSSCSGMKGPEKVSLSTAKQRGFTACKKCYR</sequence>
<evidence type="ECO:0000256" key="2">
    <source>
        <dbReference type="SAM" id="SignalP"/>
    </source>
</evidence>
<gene>
    <name evidence="3" type="ORF">DWZ46_10345</name>
</gene>
<proteinExistence type="predicted"/>
<comment type="caution">
    <text evidence="3">The sequence shown here is derived from an EMBL/GenBank/DDBJ whole genome shotgun (WGS) entry which is preliminary data.</text>
</comment>